<keyword evidence="3" id="KW-1185">Reference proteome</keyword>
<dbReference type="AlphaFoldDB" id="A0A6G7VNZ4"/>
<evidence type="ECO:0000313" key="3">
    <source>
        <dbReference type="Proteomes" id="UP000500791"/>
    </source>
</evidence>
<accession>A0A6G7VNZ4</accession>
<feature type="domain" description="T6SS Phospholipase effector Tle1-like catalytic" evidence="1">
    <location>
        <begin position="7"/>
        <end position="259"/>
    </location>
</feature>
<dbReference type="Pfam" id="PF09994">
    <property type="entry name" value="T6SS_Tle1-like_cat"/>
    <property type="match status" value="1"/>
</dbReference>
<dbReference type="Proteomes" id="UP000500791">
    <property type="component" value="Chromosome"/>
</dbReference>
<proteinExistence type="predicted"/>
<dbReference type="PANTHER" id="PTHR33840:SF1">
    <property type="entry name" value="TLE1 PHOSPHOLIPASE DOMAIN-CONTAINING PROTEIN"/>
    <property type="match status" value="1"/>
</dbReference>
<dbReference type="InterPro" id="IPR018712">
    <property type="entry name" value="Tle1-like_cat"/>
</dbReference>
<reference evidence="2 3" key="1">
    <citation type="submission" date="2020-03" db="EMBL/GenBank/DDBJ databases">
        <title>Complete genome sequence of Monaibacterium sp. ALG8 with diverse plasmids.</title>
        <authorList>
            <person name="Sun C."/>
        </authorList>
    </citation>
    <scope>NUCLEOTIDE SEQUENCE [LARGE SCALE GENOMIC DNA]</scope>
    <source>
        <strain evidence="2 3">ALG8</strain>
    </source>
</reference>
<name>A0A6G7VNZ4_9RHOB</name>
<evidence type="ECO:0000313" key="2">
    <source>
        <dbReference type="EMBL" id="QIK41741.1"/>
    </source>
</evidence>
<gene>
    <name evidence="2" type="ORF">G8E03_13860</name>
</gene>
<dbReference type="EMBL" id="CP049811">
    <property type="protein sequence ID" value="QIK41741.1"/>
    <property type="molecule type" value="Genomic_DNA"/>
</dbReference>
<organism evidence="2 3">
    <name type="scientific">Pontivivens nitratireducens</name>
    <dbReference type="NCBI Taxonomy" id="2758038"/>
    <lineage>
        <taxon>Bacteria</taxon>
        <taxon>Pseudomonadati</taxon>
        <taxon>Pseudomonadota</taxon>
        <taxon>Alphaproteobacteria</taxon>
        <taxon>Rhodobacterales</taxon>
        <taxon>Paracoccaceae</taxon>
        <taxon>Pontivivens</taxon>
    </lineage>
</organism>
<dbReference type="PANTHER" id="PTHR33840">
    <property type="match status" value="1"/>
</dbReference>
<protein>
    <submittedName>
        <fullName evidence="2">DUF2235 domain-containing protein</fullName>
    </submittedName>
</protein>
<dbReference type="InterPro" id="IPR029058">
    <property type="entry name" value="AB_hydrolase_fold"/>
</dbReference>
<sequence length="360" mass="40391">MPERPSRTHIFIIDGTFSRLIEGHETNAGQTYRLLEEVGQTVAQSVGYHPGVQGQGWSKWLAAAAGLGINEAIAEGYATLASRYRPGDRIVLMGYSRGAYAVRSLAGWIGQVGLLKAQHAMQRRVQRSFRYYETSRRSVSAKRFSERYCHRDVCIEMVGVWDTVSALGLPYPLLNRLAPMVTDFHDDRIGDGVRHAYHALAIDETRAAYDPILWQPRADWPGNMQQMWFAGNHGDVGGHVWRSPPARPLANISLIWMLERLERCHVELPEGWRDRFPTDPLAPSGGNWRGSAKLFLFRIKRLVQPGASQQVHPSVGARIRGLRGYRPSAEIAAAHALSVPLEQEDTSHVVPDTNQEFTHD</sequence>
<evidence type="ECO:0000259" key="1">
    <source>
        <dbReference type="Pfam" id="PF09994"/>
    </source>
</evidence>
<dbReference type="KEGG" id="mon:G8E03_13860"/>
<dbReference type="SUPFAM" id="SSF53474">
    <property type="entry name" value="alpha/beta-Hydrolases"/>
    <property type="match status" value="1"/>
</dbReference>